<sequence length="47" mass="5673">MEVMLFLTLLAQHLQNFTYPVSFTDLKSDYTIERRCENLYLQACFKH</sequence>
<evidence type="ECO:0000313" key="1">
    <source>
        <dbReference type="EMBL" id="ACU61027.1"/>
    </source>
</evidence>
<evidence type="ECO:0000313" key="2">
    <source>
        <dbReference type="Proteomes" id="UP000002215"/>
    </source>
</evidence>
<dbReference type="EMBL" id="CP001699">
    <property type="protein sequence ID" value="ACU61027.1"/>
    <property type="molecule type" value="Genomic_DNA"/>
</dbReference>
<accession>A0A979GQ26</accession>
<gene>
    <name evidence="1" type="ordered locus">Cpin_3564</name>
</gene>
<proteinExistence type="predicted"/>
<reference evidence="1 2" key="2">
    <citation type="journal article" date="2010" name="Stand. Genomic Sci.">
        <title>Complete genome sequence of Chitinophaga pinensis type strain (UQM 2034).</title>
        <authorList>
            <person name="Glavina Del Rio T."/>
            <person name="Abt B."/>
            <person name="Spring S."/>
            <person name="Lapidus A."/>
            <person name="Nolan M."/>
            <person name="Tice H."/>
            <person name="Copeland A."/>
            <person name="Cheng J.F."/>
            <person name="Chen F."/>
            <person name="Bruce D."/>
            <person name="Goodwin L."/>
            <person name="Pitluck S."/>
            <person name="Ivanova N."/>
            <person name="Mavromatis K."/>
            <person name="Mikhailova N."/>
            <person name="Pati A."/>
            <person name="Chen A."/>
            <person name="Palaniappan K."/>
            <person name="Land M."/>
            <person name="Hauser L."/>
            <person name="Chang Y.J."/>
            <person name="Jeffries C.D."/>
            <person name="Chain P."/>
            <person name="Saunders E."/>
            <person name="Detter J.C."/>
            <person name="Brettin T."/>
            <person name="Rohde M."/>
            <person name="Goker M."/>
            <person name="Bristow J."/>
            <person name="Eisen J.A."/>
            <person name="Markowitz V."/>
            <person name="Hugenholtz P."/>
            <person name="Kyrpides N.C."/>
            <person name="Klenk H.P."/>
            <person name="Lucas S."/>
        </authorList>
    </citation>
    <scope>NUCLEOTIDE SEQUENCE [LARGE SCALE GENOMIC DNA]</scope>
    <source>
        <strain evidence="2">ATCC 43595 / DSM 2588 / LMG 13176 / NBRC 15968 / NCIMB 11800 / UQM 2034</strain>
    </source>
</reference>
<reference evidence="2" key="1">
    <citation type="submission" date="2009-08" db="EMBL/GenBank/DDBJ databases">
        <title>The complete genome of Chitinophaga pinensis DSM 2588.</title>
        <authorList>
            <consortium name="US DOE Joint Genome Institute (JGI-PGF)"/>
            <person name="Lucas S."/>
            <person name="Copeland A."/>
            <person name="Lapidus A."/>
            <person name="Glavina del Rio T."/>
            <person name="Dalin E."/>
            <person name="Tice H."/>
            <person name="Bruce D."/>
            <person name="Goodwin L."/>
            <person name="Pitluck S."/>
            <person name="Kyrpides N."/>
            <person name="Mavromatis K."/>
            <person name="Ivanova N."/>
            <person name="Mikhailova N."/>
            <person name="Sims D."/>
            <person name="Meinche L."/>
            <person name="Brettin T."/>
            <person name="Detter J.C."/>
            <person name="Han C."/>
            <person name="Larimer F."/>
            <person name="Land M."/>
            <person name="Hauser L."/>
            <person name="Markowitz V."/>
            <person name="Cheng J.-F."/>
            <person name="Hugenholtz P."/>
            <person name="Woyke T."/>
            <person name="Wu D."/>
            <person name="Spring S."/>
            <person name="Klenk H.-P."/>
            <person name="Eisen J.A."/>
        </authorList>
    </citation>
    <scope>NUCLEOTIDE SEQUENCE [LARGE SCALE GENOMIC DNA]</scope>
    <source>
        <strain evidence="2">ATCC 43595 / DSM 2588 / LMG 13176 / NBRC 15968 / NCIMB 11800 / UQM 2034</strain>
    </source>
</reference>
<dbReference type="AlphaFoldDB" id="A0A979GQ26"/>
<dbReference type="Proteomes" id="UP000002215">
    <property type="component" value="Chromosome"/>
</dbReference>
<name>A0A979GQ26_CHIPD</name>
<dbReference type="KEGG" id="cpi:Cpin_3564"/>
<protein>
    <submittedName>
        <fullName evidence="1">Uncharacterized protein</fullName>
    </submittedName>
</protein>
<organism evidence="1 2">
    <name type="scientific">Chitinophaga pinensis (strain ATCC 43595 / DSM 2588 / LMG 13176 / NBRC 15968 / NCIMB 11800 / UQM 2034)</name>
    <dbReference type="NCBI Taxonomy" id="485918"/>
    <lineage>
        <taxon>Bacteria</taxon>
        <taxon>Pseudomonadati</taxon>
        <taxon>Bacteroidota</taxon>
        <taxon>Chitinophagia</taxon>
        <taxon>Chitinophagales</taxon>
        <taxon>Chitinophagaceae</taxon>
        <taxon>Chitinophaga</taxon>
    </lineage>
</organism>